<comment type="similarity">
    <text evidence="2">Belongs to the FAM187 family.</text>
</comment>
<dbReference type="AlphaFoldDB" id="A0AA89BN76"/>
<dbReference type="InterPro" id="IPR036179">
    <property type="entry name" value="Ig-like_dom_sf"/>
</dbReference>
<keyword evidence="4" id="KW-0732">Signal</keyword>
<reference evidence="10" key="1">
    <citation type="submission" date="2019-08" db="EMBL/GenBank/DDBJ databases">
        <title>The improved chromosome-level genome for the pearl oyster Pinctada fucata martensii using PacBio sequencing and Hi-C.</title>
        <authorList>
            <person name="Zheng Z."/>
        </authorList>
    </citation>
    <scope>NUCLEOTIDE SEQUENCE</scope>
    <source>
        <strain evidence="10">ZZ-2019</strain>
        <tissue evidence="10">Adductor muscle</tissue>
    </source>
</reference>
<dbReference type="InterPro" id="IPR007110">
    <property type="entry name" value="Ig-like_dom"/>
</dbReference>
<evidence type="ECO:0000256" key="7">
    <source>
        <dbReference type="ARBA" id="ARBA00023180"/>
    </source>
</evidence>
<keyword evidence="6 8" id="KW-0472">Membrane</keyword>
<evidence type="ECO:0000313" key="10">
    <source>
        <dbReference type="EMBL" id="KAK3089155.1"/>
    </source>
</evidence>
<evidence type="ECO:0000256" key="1">
    <source>
        <dbReference type="ARBA" id="ARBA00004479"/>
    </source>
</evidence>
<feature type="domain" description="Ig-like" evidence="9">
    <location>
        <begin position="275"/>
        <end position="353"/>
    </location>
</feature>
<evidence type="ECO:0000313" key="11">
    <source>
        <dbReference type="Proteomes" id="UP001186944"/>
    </source>
</evidence>
<sequence length="408" mass="46638">MGWKMTRDDAKKLFREYEKCILKKNFERSLGSNTIHAVLALEGQTVRLPCHICQRPDQDSRKSKIDWQFLRASDTRIQYVRTDKRIHIDGRTRDLIFDSVDILDAGQYYCMDLNYRAIEEIYQVDVLLKERRRVIKENTVLKNRSALLQNFSLPENNLMTFTLWSEWSECNQCGQIGSRRKIGVCMVKKIKPGLPIRPNDLPLMALYPDGVPCRSTALSGDIAKIKRIALRRSETIIGQCNITCPTTPAFIVVTDKRGKVIETVEAGYYSLKDKPTLPPMVIRKVVYEEAGKHLVLKCPGKSEAKSLIRWQNGSVVLNPLTIKRQTRGRVFTDTINRLHIRVTRLFDSAPYNCWAGKRHVATIKVVVTKPINKNLKNNITYAGLLTTVISITIICICVCKNKAKKTAK</sequence>
<dbReference type="Gene3D" id="2.60.40.10">
    <property type="entry name" value="Immunoglobulins"/>
    <property type="match status" value="1"/>
</dbReference>
<comment type="subcellular location">
    <subcellularLocation>
        <location evidence="1">Membrane</location>
        <topology evidence="1">Single-pass type I membrane protein</topology>
    </subcellularLocation>
</comment>
<dbReference type="InterPro" id="IPR003599">
    <property type="entry name" value="Ig_sub"/>
</dbReference>
<keyword evidence="11" id="KW-1185">Reference proteome</keyword>
<keyword evidence="3 8" id="KW-0812">Transmembrane</keyword>
<dbReference type="Proteomes" id="UP001186944">
    <property type="component" value="Unassembled WGS sequence"/>
</dbReference>
<evidence type="ECO:0000256" key="2">
    <source>
        <dbReference type="ARBA" id="ARBA00008727"/>
    </source>
</evidence>
<feature type="transmembrane region" description="Helical" evidence="8">
    <location>
        <begin position="379"/>
        <end position="399"/>
    </location>
</feature>
<accession>A0AA89BN76</accession>
<evidence type="ECO:0000256" key="4">
    <source>
        <dbReference type="ARBA" id="ARBA00022729"/>
    </source>
</evidence>
<evidence type="ECO:0000259" key="9">
    <source>
        <dbReference type="PROSITE" id="PS50835"/>
    </source>
</evidence>
<keyword evidence="7" id="KW-0325">Glycoprotein</keyword>
<evidence type="ECO:0000256" key="6">
    <source>
        <dbReference type="ARBA" id="ARBA00023136"/>
    </source>
</evidence>
<name>A0AA89BN76_PINIB</name>
<organism evidence="10 11">
    <name type="scientific">Pinctada imbricata</name>
    <name type="common">Atlantic pearl-oyster</name>
    <name type="synonym">Pinctada martensii</name>
    <dbReference type="NCBI Taxonomy" id="66713"/>
    <lineage>
        <taxon>Eukaryota</taxon>
        <taxon>Metazoa</taxon>
        <taxon>Spiralia</taxon>
        <taxon>Lophotrochozoa</taxon>
        <taxon>Mollusca</taxon>
        <taxon>Bivalvia</taxon>
        <taxon>Autobranchia</taxon>
        <taxon>Pteriomorphia</taxon>
        <taxon>Pterioida</taxon>
        <taxon>Pterioidea</taxon>
        <taxon>Pteriidae</taxon>
        <taxon>Pinctada</taxon>
    </lineage>
</organism>
<evidence type="ECO:0000256" key="3">
    <source>
        <dbReference type="ARBA" id="ARBA00022692"/>
    </source>
</evidence>
<evidence type="ECO:0000256" key="8">
    <source>
        <dbReference type="SAM" id="Phobius"/>
    </source>
</evidence>
<protein>
    <recommendedName>
        <fullName evidence="9">Ig-like domain-containing protein</fullName>
    </recommendedName>
</protein>
<dbReference type="SUPFAM" id="SSF48726">
    <property type="entry name" value="Immunoglobulin"/>
    <property type="match status" value="2"/>
</dbReference>
<dbReference type="PROSITE" id="PS50835">
    <property type="entry name" value="IG_LIKE"/>
    <property type="match status" value="2"/>
</dbReference>
<dbReference type="EMBL" id="VSWD01000010">
    <property type="protein sequence ID" value="KAK3089155.1"/>
    <property type="molecule type" value="Genomic_DNA"/>
</dbReference>
<dbReference type="GO" id="GO:0016020">
    <property type="term" value="C:membrane"/>
    <property type="evidence" value="ECO:0007669"/>
    <property type="project" value="UniProtKB-SubCell"/>
</dbReference>
<comment type="caution">
    <text evidence="10">The sequence shown here is derived from an EMBL/GenBank/DDBJ whole genome shotgun (WGS) entry which is preliminary data.</text>
</comment>
<dbReference type="SMART" id="SM00409">
    <property type="entry name" value="IG"/>
    <property type="match status" value="2"/>
</dbReference>
<dbReference type="PANTHER" id="PTHR32178:SF6">
    <property type="entry name" value="IG-LIKE DOMAIN-CONTAINING PROTEIN"/>
    <property type="match status" value="1"/>
</dbReference>
<dbReference type="PANTHER" id="PTHR32178">
    <property type="entry name" value="FAM187"/>
    <property type="match status" value="1"/>
</dbReference>
<evidence type="ECO:0000256" key="5">
    <source>
        <dbReference type="ARBA" id="ARBA00022989"/>
    </source>
</evidence>
<gene>
    <name evidence="10" type="ORF">FSP39_001328</name>
</gene>
<dbReference type="InterPro" id="IPR039311">
    <property type="entry name" value="FAM187A/B"/>
</dbReference>
<proteinExistence type="inferred from homology"/>
<keyword evidence="5 8" id="KW-1133">Transmembrane helix</keyword>
<feature type="domain" description="Ig-like" evidence="9">
    <location>
        <begin position="42"/>
        <end position="110"/>
    </location>
</feature>
<dbReference type="InterPro" id="IPR013783">
    <property type="entry name" value="Ig-like_fold"/>
</dbReference>